<evidence type="ECO:0000313" key="12">
    <source>
        <dbReference type="Proteomes" id="UP000239867"/>
    </source>
</evidence>
<evidence type="ECO:0000256" key="9">
    <source>
        <dbReference type="HAMAP-Rule" id="MF_00328"/>
    </source>
</evidence>
<dbReference type="InterPro" id="IPR008144">
    <property type="entry name" value="Guanylate_kin-like_dom"/>
</dbReference>
<reference evidence="11 12" key="1">
    <citation type="journal article" date="2018" name="MBio">
        <title>Insights into the evolution of host association through the isolation and characterization of a novel human periodontal pathobiont, Desulfobulbus oralis.</title>
        <authorList>
            <person name="Cross K.L."/>
            <person name="Chirania P."/>
            <person name="Xiong W."/>
            <person name="Beall C.J."/>
            <person name="Elkins J.G."/>
            <person name="Giannone R.J."/>
            <person name="Griffen A.L."/>
            <person name="Guss A.M."/>
            <person name="Hettich R.L."/>
            <person name="Joshi S.S."/>
            <person name="Mokrzan E.M."/>
            <person name="Martin R.K."/>
            <person name="Zhulin I.B."/>
            <person name="Leys E.J."/>
            <person name="Podar M."/>
        </authorList>
    </citation>
    <scope>NUCLEOTIDE SEQUENCE [LARGE SCALE GENOMIC DNA]</scope>
    <source>
        <strain evidence="11 12">ORNL</strain>
    </source>
</reference>
<dbReference type="FunFam" id="3.30.63.10:FF:000002">
    <property type="entry name" value="Guanylate kinase 1"/>
    <property type="match status" value="1"/>
</dbReference>
<comment type="subcellular location">
    <subcellularLocation>
        <location evidence="9">Cytoplasm</location>
    </subcellularLocation>
</comment>
<evidence type="ECO:0000313" key="11">
    <source>
        <dbReference type="EMBL" id="AVD72041.1"/>
    </source>
</evidence>
<dbReference type="GO" id="GO:0005829">
    <property type="term" value="C:cytosol"/>
    <property type="evidence" value="ECO:0007669"/>
    <property type="project" value="TreeGrafter"/>
</dbReference>
<dbReference type="InterPro" id="IPR020590">
    <property type="entry name" value="Guanylate_kinase_CS"/>
</dbReference>
<keyword evidence="12" id="KW-1185">Reference proteome</keyword>
<dbReference type="SUPFAM" id="SSF52540">
    <property type="entry name" value="P-loop containing nucleoside triphosphate hydrolases"/>
    <property type="match status" value="1"/>
</dbReference>
<evidence type="ECO:0000256" key="7">
    <source>
        <dbReference type="ARBA" id="ARBA00022840"/>
    </source>
</evidence>
<dbReference type="PANTHER" id="PTHR23117">
    <property type="entry name" value="GUANYLATE KINASE-RELATED"/>
    <property type="match status" value="1"/>
</dbReference>
<dbReference type="InterPro" id="IPR027417">
    <property type="entry name" value="P-loop_NTPase"/>
</dbReference>
<name>A0A2L1GQT2_9BACT</name>
<dbReference type="GO" id="GO:0004385">
    <property type="term" value="F:GMP kinase activity"/>
    <property type="evidence" value="ECO:0007669"/>
    <property type="project" value="UniProtKB-UniRule"/>
</dbReference>
<feature type="binding site" evidence="9">
    <location>
        <begin position="11"/>
        <end position="18"/>
    </location>
    <ligand>
        <name>ATP</name>
        <dbReference type="ChEBI" id="CHEBI:30616"/>
    </ligand>
</feature>
<evidence type="ECO:0000256" key="4">
    <source>
        <dbReference type="ARBA" id="ARBA00022679"/>
    </source>
</evidence>
<evidence type="ECO:0000259" key="10">
    <source>
        <dbReference type="PROSITE" id="PS50052"/>
    </source>
</evidence>
<dbReference type="CDD" id="cd00071">
    <property type="entry name" value="GMPK"/>
    <property type="match status" value="1"/>
</dbReference>
<dbReference type="AlphaFoldDB" id="A0A2L1GQT2"/>
<comment type="function">
    <text evidence="9">Essential for recycling GMP and indirectly, cGMP.</text>
</comment>
<dbReference type="Pfam" id="PF00625">
    <property type="entry name" value="Guanylate_kin"/>
    <property type="match status" value="1"/>
</dbReference>
<dbReference type="HAMAP" id="MF_00328">
    <property type="entry name" value="Guanylate_kinase"/>
    <property type="match status" value="1"/>
</dbReference>
<keyword evidence="4 9" id="KW-0808">Transferase</keyword>
<comment type="similarity">
    <text evidence="1 9">Belongs to the guanylate kinase family.</text>
</comment>
<dbReference type="NCBIfam" id="TIGR03263">
    <property type="entry name" value="guanyl_kin"/>
    <property type="match status" value="1"/>
</dbReference>
<evidence type="ECO:0000256" key="6">
    <source>
        <dbReference type="ARBA" id="ARBA00022777"/>
    </source>
</evidence>
<keyword evidence="5 9" id="KW-0547">Nucleotide-binding</keyword>
<dbReference type="EMBL" id="CP021255">
    <property type="protein sequence ID" value="AVD72041.1"/>
    <property type="molecule type" value="Genomic_DNA"/>
</dbReference>
<evidence type="ECO:0000256" key="2">
    <source>
        <dbReference type="ARBA" id="ARBA00012961"/>
    </source>
</evidence>
<dbReference type="RefSeq" id="WP_104937246.1">
    <property type="nucleotide sequence ID" value="NZ_CP021255.1"/>
</dbReference>
<accession>A0A2L1GQT2</accession>
<dbReference type="Proteomes" id="UP000239867">
    <property type="component" value="Chromosome"/>
</dbReference>
<dbReference type="PANTHER" id="PTHR23117:SF13">
    <property type="entry name" value="GUANYLATE KINASE"/>
    <property type="match status" value="1"/>
</dbReference>
<protein>
    <recommendedName>
        <fullName evidence="3 9">Guanylate kinase</fullName>
        <ecNumber evidence="2 9">2.7.4.8</ecNumber>
    </recommendedName>
    <alternativeName>
        <fullName evidence="8 9">GMP kinase</fullName>
    </alternativeName>
</protein>
<gene>
    <name evidence="9" type="primary">gmk</name>
    <name evidence="11" type="ORF">CAY53_11610</name>
</gene>
<comment type="catalytic activity">
    <reaction evidence="9">
        <text>GMP + ATP = GDP + ADP</text>
        <dbReference type="Rhea" id="RHEA:20780"/>
        <dbReference type="ChEBI" id="CHEBI:30616"/>
        <dbReference type="ChEBI" id="CHEBI:58115"/>
        <dbReference type="ChEBI" id="CHEBI:58189"/>
        <dbReference type="ChEBI" id="CHEBI:456216"/>
        <dbReference type="EC" id="2.7.4.8"/>
    </reaction>
</comment>
<evidence type="ECO:0000256" key="3">
    <source>
        <dbReference type="ARBA" id="ARBA00016296"/>
    </source>
</evidence>
<keyword evidence="6 9" id="KW-0418">Kinase</keyword>
<dbReference type="InterPro" id="IPR008145">
    <property type="entry name" value="GK/Ca_channel_bsu"/>
</dbReference>
<evidence type="ECO:0000256" key="5">
    <source>
        <dbReference type="ARBA" id="ARBA00022741"/>
    </source>
</evidence>
<dbReference type="InterPro" id="IPR017665">
    <property type="entry name" value="Guanylate_kinase"/>
</dbReference>
<feature type="domain" description="Guanylate kinase-like" evidence="10">
    <location>
        <begin position="4"/>
        <end position="184"/>
    </location>
</feature>
<dbReference type="Gene3D" id="3.30.63.10">
    <property type="entry name" value="Guanylate Kinase phosphate binding domain"/>
    <property type="match status" value="1"/>
</dbReference>
<keyword evidence="9" id="KW-0963">Cytoplasm</keyword>
<dbReference type="PROSITE" id="PS50052">
    <property type="entry name" value="GUANYLATE_KINASE_2"/>
    <property type="match status" value="1"/>
</dbReference>
<sequence length="203" mass="22351">MNHGLLFILSGPSGSGKSTITHAVLDSMPGLVFSVSHTTRTPRPGEKDGVDYHFIDRAAFLALRDRQPGGFLEWAEVHGQLYGTSVAEVQGKLRQGLDILLDIDVQGARQVLARHPEAISIFICPPSAQALAERLQRRATESPESMALRLNNARQELEHAADYRYLIVNAELESAITAFKSIIIAERLQQRRAADGTPLSQSW</sequence>
<evidence type="ECO:0000256" key="1">
    <source>
        <dbReference type="ARBA" id="ARBA00005790"/>
    </source>
</evidence>
<evidence type="ECO:0000256" key="8">
    <source>
        <dbReference type="ARBA" id="ARBA00030128"/>
    </source>
</evidence>
<dbReference type="OrthoDB" id="9808150at2"/>
<dbReference type="PROSITE" id="PS00856">
    <property type="entry name" value="GUANYLATE_KINASE_1"/>
    <property type="match status" value="1"/>
</dbReference>
<organism evidence="11 12">
    <name type="scientific">Desulfobulbus oralis</name>
    <dbReference type="NCBI Taxonomy" id="1986146"/>
    <lineage>
        <taxon>Bacteria</taxon>
        <taxon>Pseudomonadati</taxon>
        <taxon>Thermodesulfobacteriota</taxon>
        <taxon>Desulfobulbia</taxon>
        <taxon>Desulfobulbales</taxon>
        <taxon>Desulfobulbaceae</taxon>
        <taxon>Desulfobulbus</taxon>
    </lineage>
</organism>
<keyword evidence="7 9" id="KW-0067">ATP-binding</keyword>
<dbReference type="Gene3D" id="3.40.50.300">
    <property type="entry name" value="P-loop containing nucleotide triphosphate hydrolases"/>
    <property type="match status" value="1"/>
</dbReference>
<proteinExistence type="inferred from homology"/>
<dbReference type="KEGG" id="deo:CAY53_11610"/>
<dbReference type="SMART" id="SM00072">
    <property type="entry name" value="GuKc"/>
    <property type="match status" value="1"/>
</dbReference>
<dbReference type="EC" id="2.7.4.8" evidence="2 9"/>
<dbReference type="GO" id="GO:0005524">
    <property type="term" value="F:ATP binding"/>
    <property type="evidence" value="ECO:0007669"/>
    <property type="project" value="UniProtKB-UniRule"/>
</dbReference>